<reference evidence="1" key="1">
    <citation type="journal article" date="2015" name="Nature">
        <title>Complex archaea that bridge the gap between prokaryotes and eukaryotes.</title>
        <authorList>
            <person name="Spang A."/>
            <person name="Saw J.H."/>
            <person name="Jorgensen S.L."/>
            <person name="Zaremba-Niedzwiedzka K."/>
            <person name="Martijn J."/>
            <person name="Lind A.E."/>
            <person name="van Eijk R."/>
            <person name="Schleper C."/>
            <person name="Guy L."/>
            <person name="Ettema T.J."/>
        </authorList>
    </citation>
    <scope>NUCLEOTIDE SEQUENCE</scope>
</reference>
<organism evidence="1">
    <name type="scientific">marine sediment metagenome</name>
    <dbReference type="NCBI Taxonomy" id="412755"/>
    <lineage>
        <taxon>unclassified sequences</taxon>
        <taxon>metagenomes</taxon>
        <taxon>ecological metagenomes</taxon>
    </lineage>
</organism>
<proteinExistence type="predicted"/>
<dbReference type="AlphaFoldDB" id="A0A0F9UEA3"/>
<accession>A0A0F9UEA3</accession>
<gene>
    <name evidence="1" type="ORF">LCGC14_0617650</name>
</gene>
<comment type="caution">
    <text evidence="1">The sequence shown here is derived from an EMBL/GenBank/DDBJ whole genome shotgun (WGS) entry which is preliminary data.</text>
</comment>
<sequence length="48" mass="5571">MNNECPDCSTRVCNICKNCHTIHCDAEQLCKFIPKKKYDKGYGYLLND</sequence>
<name>A0A0F9UEA3_9ZZZZ</name>
<dbReference type="EMBL" id="LAZR01001042">
    <property type="protein sequence ID" value="KKN51928.1"/>
    <property type="molecule type" value="Genomic_DNA"/>
</dbReference>
<protein>
    <submittedName>
        <fullName evidence="1">Uncharacterized protein</fullName>
    </submittedName>
</protein>
<evidence type="ECO:0000313" key="1">
    <source>
        <dbReference type="EMBL" id="KKN51928.1"/>
    </source>
</evidence>